<comment type="caution">
    <text evidence="1">The sequence shown here is derived from an EMBL/GenBank/DDBJ whole genome shotgun (WGS) entry which is preliminary data.</text>
</comment>
<evidence type="ECO:0000313" key="2">
    <source>
        <dbReference type="Proteomes" id="UP000576082"/>
    </source>
</evidence>
<organism evidence="1 2">
    <name type="scientific">Flammeovirga aprica JL-4</name>
    <dbReference type="NCBI Taxonomy" id="694437"/>
    <lineage>
        <taxon>Bacteria</taxon>
        <taxon>Pseudomonadati</taxon>
        <taxon>Bacteroidota</taxon>
        <taxon>Cytophagia</taxon>
        <taxon>Cytophagales</taxon>
        <taxon>Flammeovirgaceae</taxon>
        <taxon>Flammeovirga</taxon>
    </lineage>
</organism>
<proteinExistence type="predicted"/>
<evidence type="ECO:0000313" key="1">
    <source>
        <dbReference type="EMBL" id="NME68428.1"/>
    </source>
</evidence>
<name>A0A7X9P3C0_9BACT</name>
<dbReference type="AlphaFoldDB" id="A0A7X9P3C0"/>
<dbReference type="Proteomes" id="UP000576082">
    <property type="component" value="Unassembled WGS sequence"/>
</dbReference>
<reference evidence="1 2" key="1">
    <citation type="submission" date="2020-04" db="EMBL/GenBank/DDBJ databases">
        <title>Flammeovirga sp. SR4, a novel species isolated from seawater.</title>
        <authorList>
            <person name="Wang X."/>
        </authorList>
    </citation>
    <scope>NUCLEOTIDE SEQUENCE [LARGE SCALE GENOMIC DNA]</scope>
    <source>
        <strain evidence="1 2">ATCC 23126</strain>
    </source>
</reference>
<protein>
    <recommendedName>
        <fullName evidence="3">DUF748 domain-containing protein</fullName>
    </recommendedName>
</protein>
<evidence type="ECO:0008006" key="3">
    <source>
        <dbReference type="Google" id="ProtNLM"/>
    </source>
</evidence>
<keyword evidence="2" id="KW-1185">Reference proteome</keyword>
<gene>
    <name evidence="1" type="ORF">HHU12_10705</name>
</gene>
<sequence>MKKKHILFTVLLLLFSFIFYFFTAGQRMLEEFAAQTLKEVALGKNGKGYFVNFQEFSIEWGNSRIEATGISIIPHINQEKNSWVNGTVDTLIIEFSNLYLGALSKNITIEDLRIIHPNFQYFWNENTQNKNKKVHNPIPKFDALRARLSKIGIHTISILNTEFNGYLVTNNYNHLHIFHTSQNFILEGLKFNLDSLDNKNKVVDLEKFHFSSGPTFMKGHKDLYQYQFDTLLISNTGDFFKLGGLKLSPQYSDDTFFKMIGKQTDRFIVEIESLEGHGLAEKELFNQDRFHLDKIIINSLNANIYRDKNFEEDSSVIKQLPHISLKALDFQLAIDSIELKNSQLTYQEKSKDATHAGHLPITHINGVISDVNNKNENIIQLELACELLDKADTKLSIDVFLGRKEPYFMTAEGHIDAFPLSALNQFTHDNMGVQFQRGIATAIDFNAQLNDSIGRGNLDFFYQDLKIKITGKNDSKSSVIESIAGFAANNLVHRNNFKNRKPRHAPLYYKRIQYKSFIHYLIHTVMSGAQTAVIGTYSQLPDDEKKAYKKHKRDAKKKHH</sequence>
<accession>A0A7X9P3C0</accession>
<dbReference type="EMBL" id="JABANE010000023">
    <property type="protein sequence ID" value="NME68428.1"/>
    <property type="molecule type" value="Genomic_DNA"/>
</dbReference>
<dbReference type="RefSeq" id="WP_169656730.1">
    <property type="nucleotide sequence ID" value="NZ_JABANE010000023.1"/>
</dbReference>